<evidence type="ECO:0000313" key="1">
    <source>
        <dbReference type="EMBL" id="GCD96715.1"/>
    </source>
</evidence>
<comment type="caution">
    <text evidence="1">The sequence shown here is derived from an EMBL/GenBank/DDBJ whole genome shotgun (WGS) entry which is preliminary data.</text>
</comment>
<keyword evidence="2" id="KW-1185">Reference proteome</keyword>
<dbReference type="RefSeq" id="WP_126638732.1">
    <property type="nucleotide sequence ID" value="NZ_BIFH01000021.1"/>
</dbReference>
<dbReference type="OrthoDB" id="3819414at2"/>
<organism evidence="1 2">
    <name type="scientific">Embleya hyalina</name>
    <dbReference type="NCBI Taxonomy" id="516124"/>
    <lineage>
        <taxon>Bacteria</taxon>
        <taxon>Bacillati</taxon>
        <taxon>Actinomycetota</taxon>
        <taxon>Actinomycetes</taxon>
        <taxon>Kitasatosporales</taxon>
        <taxon>Streptomycetaceae</taxon>
        <taxon>Embleya</taxon>
    </lineage>
</organism>
<proteinExistence type="predicted"/>
<evidence type="ECO:0000313" key="2">
    <source>
        <dbReference type="Proteomes" id="UP000286931"/>
    </source>
</evidence>
<gene>
    <name evidence="1" type="ORF">EHYA_04402</name>
</gene>
<dbReference type="AlphaFoldDB" id="A0A401YQ74"/>
<dbReference type="Proteomes" id="UP000286931">
    <property type="component" value="Unassembled WGS sequence"/>
</dbReference>
<reference evidence="1 2" key="1">
    <citation type="submission" date="2018-12" db="EMBL/GenBank/DDBJ databases">
        <title>Draft genome sequence of Embleya hyalina NBRC 13850T.</title>
        <authorList>
            <person name="Komaki H."/>
            <person name="Hosoyama A."/>
            <person name="Kimura A."/>
            <person name="Ichikawa N."/>
            <person name="Tamura T."/>
        </authorList>
    </citation>
    <scope>NUCLEOTIDE SEQUENCE [LARGE SCALE GENOMIC DNA]</scope>
    <source>
        <strain evidence="1 2">NBRC 13850</strain>
    </source>
</reference>
<name>A0A401YQ74_9ACTN</name>
<dbReference type="EMBL" id="BIFH01000021">
    <property type="protein sequence ID" value="GCD96715.1"/>
    <property type="molecule type" value="Genomic_DNA"/>
</dbReference>
<protein>
    <submittedName>
        <fullName evidence="1">Uncharacterized protein</fullName>
    </submittedName>
</protein>
<accession>A0A401YQ74</accession>
<sequence>MTGPTTGGAALPSTHRPSFFARQVLAAAELNDLVAVERSRRWLHNRVLHGWGVALGLEVTGARGGKRVAVGAGYALDALGRDLILAEGVEVDVPAVAAGPDGGAVVFCLTLRWTEDDEAAVRTRSGECGAVGAVRLADGPTAAWCTPAELRDGLDVLLATVSVRGCALTAPPDPAGRRVLPVLPTPYVATGSTGAFGTVWSRVEDPATGVVIGLRTQVDTSAAGFGETPAYLVRLDGDRELTAAGAPGGQACVLDGTPYVDAPEPGRMTVVVPLPAGRIGGVLGGATTLPLNPARVLADVTLPDLVRSELGWHISWMGVEGA</sequence>